<dbReference type="InterPro" id="IPR039448">
    <property type="entry name" value="Beta_helix"/>
</dbReference>
<reference evidence="2" key="1">
    <citation type="submission" date="2022-11" db="EMBL/GenBank/DDBJ databases">
        <title>Minimal conservation of predation-associated metabolite biosynthetic gene clusters underscores biosynthetic potential of Myxococcota including descriptions for ten novel species: Archangium lansinium sp. nov., Myxococcus landrumus sp. nov., Nannocystis bai.</title>
        <authorList>
            <person name="Ahearne A."/>
            <person name="Stevens C."/>
            <person name="Phillips K."/>
        </authorList>
    </citation>
    <scope>NUCLEOTIDE SEQUENCE</scope>
    <source>
        <strain evidence="2">Na p29</strain>
    </source>
</reference>
<proteinExistence type="predicted"/>
<dbReference type="RefSeq" id="WP_267774937.1">
    <property type="nucleotide sequence ID" value="NZ_JAPNKE010000002.1"/>
</dbReference>
<feature type="domain" description="Right handed beta helix" evidence="1">
    <location>
        <begin position="92"/>
        <end position="227"/>
    </location>
</feature>
<dbReference type="InterPro" id="IPR011050">
    <property type="entry name" value="Pectin_lyase_fold/virulence"/>
</dbReference>
<dbReference type="InterPro" id="IPR006626">
    <property type="entry name" value="PbH1"/>
</dbReference>
<evidence type="ECO:0000313" key="2">
    <source>
        <dbReference type="EMBL" id="MCY1011647.1"/>
    </source>
</evidence>
<dbReference type="Proteomes" id="UP001150924">
    <property type="component" value="Unassembled WGS sequence"/>
</dbReference>
<keyword evidence="3" id="KW-1185">Reference proteome</keyword>
<gene>
    <name evidence="2" type="ORF">OV079_40020</name>
</gene>
<comment type="caution">
    <text evidence="2">The sequence shown here is derived from an EMBL/GenBank/DDBJ whole genome shotgun (WGS) entry which is preliminary data.</text>
</comment>
<name>A0A9X3EWU8_9BACT</name>
<organism evidence="2 3">
    <name type="scientific">Nannocystis pusilla</name>
    <dbReference type="NCBI Taxonomy" id="889268"/>
    <lineage>
        <taxon>Bacteria</taxon>
        <taxon>Pseudomonadati</taxon>
        <taxon>Myxococcota</taxon>
        <taxon>Polyangia</taxon>
        <taxon>Nannocystales</taxon>
        <taxon>Nannocystaceae</taxon>
        <taxon>Nannocystis</taxon>
    </lineage>
</organism>
<evidence type="ECO:0000259" key="1">
    <source>
        <dbReference type="Pfam" id="PF13229"/>
    </source>
</evidence>
<protein>
    <submittedName>
        <fullName evidence="2">Right-handed parallel beta-helix repeat-containing protein</fullName>
    </submittedName>
</protein>
<dbReference type="AlphaFoldDB" id="A0A9X3EWU8"/>
<accession>A0A9X3EWU8</accession>
<evidence type="ECO:0000313" key="3">
    <source>
        <dbReference type="Proteomes" id="UP001150924"/>
    </source>
</evidence>
<sequence length="345" mass="35532">MADKAGLTLIDAYAVARSGADVGHPSAILDFEGATAAVGLGFERTPGLTLSLLEIRNVQGTALKVAESEDVTLFRLTLLQGTSPSPDHGPVGLHVERSGRVAITGCQVAYAADTGILVSDSHDVALRGNQPAASGVGLQVRGSERVEIDNHYARYNALGILVVGSADVALFDSDVIGNDGDDSAPAGTLAAAVPPHVGVMVLASDAVEIHGNTIEDNPTTGVAVVSVEALVALGLLGGDHGLEFDGYSETVDIHDNLFMNNGLAPAELFRDVFMLDPMTQLAWDGVVDGAKDNGDGHLNLCIRNNGDADFVDFDALGFGAGKSFDLAPHDCAHPPLPPVDVPSGS</sequence>
<dbReference type="SMART" id="SM00710">
    <property type="entry name" value="PbH1"/>
    <property type="match status" value="4"/>
</dbReference>
<dbReference type="Gene3D" id="2.160.20.10">
    <property type="entry name" value="Single-stranded right-handed beta-helix, Pectin lyase-like"/>
    <property type="match status" value="1"/>
</dbReference>
<dbReference type="SUPFAM" id="SSF51126">
    <property type="entry name" value="Pectin lyase-like"/>
    <property type="match status" value="1"/>
</dbReference>
<dbReference type="EMBL" id="JAPNKE010000002">
    <property type="protein sequence ID" value="MCY1011647.1"/>
    <property type="molecule type" value="Genomic_DNA"/>
</dbReference>
<dbReference type="Pfam" id="PF13229">
    <property type="entry name" value="Beta_helix"/>
    <property type="match status" value="1"/>
</dbReference>
<dbReference type="InterPro" id="IPR012334">
    <property type="entry name" value="Pectin_lyas_fold"/>
</dbReference>